<proteinExistence type="predicted"/>
<sequence>MSATAQNIKDFFALTGNNPAVENNQLTALSAWFSDHTGIETPTPDDFVDYIYTMFQQQVVSHKRATSAHTW</sequence>
<reference evidence="1" key="1">
    <citation type="journal article" date="2015" name="Nature">
        <title>Complex archaea that bridge the gap between prokaryotes and eukaryotes.</title>
        <authorList>
            <person name="Spang A."/>
            <person name="Saw J.H."/>
            <person name="Jorgensen S.L."/>
            <person name="Zaremba-Niedzwiedzka K."/>
            <person name="Martijn J."/>
            <person name="Lind A.E."/>
            <person name="van Eijk R."/>
            <person name="Schleper C."/>
            <person name="Guy L."/>
            <person name="Ettema T.J."/>
        </authorList>
    </citation>
    <scope>NUCLEOTIDE SEQUENCE</scope>
</reference>
<dbReference type="EMBL" id="LAZR01000466">
    <property type="protein sequence ID" value="KKN67782.1"/>
    <property type="molecule type" value="Genomic_DNA"/>
</dbReference>
<organism evidence="1">
    <name type="scientific">marine sediment metagenome</name>
    <dbReference type="NCBI Taxonomy" id="412755"/>
    <lineage>
        <taxon>unclassified sequences</taxon>
        <taxon>metagenomes</taxon>
        <taxon>ecological metagenomes</taxon>
    </lineage>
</organism>
<accession>A0A0F9SYW5</accession>
<evidence type="ECO:0000313" key="1">
    <source>
        <dbReference type="EMBL" id="KKN67782.1"/>
    </source>
</evidence>
<protein>
    <submittedName>
        <fullName evidence="1">Uncharacterized protein</fullName>
    </submittedName>
</protein>
<dbReference type="AlphaFoldDB" id="A0A0F9SYW5"/>
<gene>
    <name evidence="1" type="ORF">LCGC14_0458150</name>
</gene>
<comment type="caution">
    <text evidence="1">The sequence shown here is derived from an EMBL/GenBank/DDBJ whole genome shotgun (WGS) entry which is preliminary data.</text>
</comment>
<name>A0A0F9SYW5_9ZZZZ</name>